<evidence type="ECO:0000313" key="2">
    <source>
        <dbReference type="EMBL" id="GAH97400.1"/>
    </source>
</evidence>
<organism evidence="2">
    <name type="scientific">marine sediment metagenome</name>
    <dbReference type="NCBI Taxonomy" id="412755"/>
    <lineage>
        <taxon>unclassified sequences</taxon>
        <taxon>metagenomes</taxon>
        <taxon>ecological metagenomes</taxon>
    </lineage>
</organism>
<proteinExistence type="predicted"/>
<feature type="non-terminal residue" evidence="2">
    <location>
        <position position="1"/>
    </location>
</feature>
<dbReference type="AlphaFoldDB" id="X1KUT9"/>
<feature type="domain" description="Calcineurin-like phosphoesterase" evidence="1">
    <location>
        <begin position="80"/>
        <end position="153"/>
    </location>
</feature>
<dbReference type="InterPro" id="IPR004843">
    <property type="entry name" value="Calcineurin-like_PHP"/>
</dbReference>
<name>X1KUT9_9ZZZZ</name>
<dbReference type="Pfam" id="PF00149">
    <property type="entry name" value="Metallophos"/>
    <property type="match status" value="1"/>
</dbReference>
<accession>X1KUT9</accession>
<gene>
    <name evidence="2" type="ORF">S06H3_04401</name>
</gene>
<dbReference type="InterPro" id="IPR029052">
    <property type="entry name" value="Metallo-depent_PP-like"/>
</dbReference>
<dbReference type="InterPro" id="IPR051918">
    <property type="entry name" value="STPP_CPPED1"/>
</dbReference>
<protein>
    <recommendedName>
        <fullName evidence="1">Calcineurin-like phosphoesterase domain-containing protein</fullName>
    </recommendedName>
</protein>
<comment type="caution">
    <text evidence="2">The sequence shown here is derived from an EMBL/GenBank/DDBJ whole genome shotgun (WGS) entry which is preliminary data.</text>
</comment>
<dbReference type="EMBL" id="BARV01001539">
    <property type="protein sequence ID" value="GAH97400.1"/>
    <property type="molecule type" value="Genomic_DNA"/>
</dbReference>
<dbReference type="GO" id="GO:0016787">
    <property type="term" value="F:hydrolase activity"/>
    <property type="evidence" value="ECO:0007669"/>
    <property type="project" value="InterPro"/>
</dbReference>
<dbReference type="PANTHER" id="PTHR43143:SF1">
    <property type="entry name" value="SERINE_THREONINE-PROTEIN PHOSPHATASE CPPED1"/>
    <property type="match status" value="1"/>
</dbReference>
<reference evidence="2" key="1">
    <citation type="journal article" date="2014" name="Front. Microbiol.">
        <title>High frequency of phylogenetically diverse reductive dehalogenase-homologous genes in deep subseafloor sedimentary metagenomes.</title>
        <authorList>
            <person name="Kawai M."/>
            <person name="Futagami T."/>
            <person name="Toyoda A."/>
            <person name="Takaki Y."/>
            <person name="Nishi S."/>
            <person name="Hori S."/>
            <person name="Arai W."/>
            <person name="Tsubouchi T."/>
            <person name="Morono Y."/>
            <person name="Uchiyama I."/>
            <person name="Ito T."/>
            <person name="Fujiyama A."/>
            <person name="Inagaki F."/>
            <person name="Takami H."/>
        </authorList>
    </citation>
    <scope>NUCLEOTIDE SEQUENCE</scope>
    <source>
        <strain evidence="2">Expedition CK06-06</strain>
    </source>
</reference>
<evidence type="ECO:0000259" key="1">
    <source>
        <dbReference type="Pfam" id="PF00149"/>
    </source>
</evidence>
<dbReference type="PANTHER" id="PTHR43143">
    <property type="entry name" value="METALLOPHOSPHOESTERASE, CALCINEURIN SUPERFAMILY"/>
    <property type="match status" value="1"/>
</dbReference>
<sequence>KHYAAAIAQLIYEKEVSPKDKINYMEGQVLEELLQVVNQRKRDEGEEITHRDIEGDLEKLNADFLDIARQNRTLARKKYHDEPEEDVIFAIDVGDLVYDGEKEKYRFFINQIKKLNKPLLTVIGNHELKREGRANYYELFGKFYYSFVVGDSYFIILDDANTRNLDPWQMDWLKDELQKS</sequence>
<dbReference type="Gene3D" id="3.60.21.10">
    <property type="match status" value="1"/>
</dbReference>
<dbReference type="SUPFAM" id="SSF56300">
    <property type="entry name" value="Metallo-dependent phosphatases"/>
    <property type="match status" value="1"/>
</dbReference>